<dbReference type="InterPro" id="IPR001509">
    <property type="entry name" value="Epimerase_deHydtase"/>
</dbReference>
<proteinExistence type="predicted"/>
<reference evidence="3 4" key="1">
    <citation type="submission" date="2019-11" db="EMBL/GenBank/DDBJ databases">
        <authorList>
            <person name="Cho J.-C."/>
        </authorList>
    </citation>
    <scope>NUCLEOTIDE SEQUENCE [LARGE SCALE GENOMIC DNA]</scope>
    <source>
        <strain evidence="3 4">JH702</strain>
    </source>
</reference>
<gene>
    <name evidence="3" type="ORF">GKO46_05085</name>
</gene>
<keyword evidence="1" id="KW-0520">NAD</keyword>
<organism evidence="3 4">
    <name type="scientific">Candidatus Lucifugimonas marina</name>
    <dbReference type="NCBI Taxonomy" id="3038979"/>
    <lineage>
        <taxon>Bacteria</taxon>
        <taxon>Bacillati</taxon>
        <taxon>Chloroflexota</taxon>
        <taxon>Dehalococcoidia</taxon>
        <taxon>SAR202 cluster</taxon>
        <taxon>Candidatus Lucifugimonadales</taxon>
        <taxon>Candidatus Lucifugimonadaceae</taxon>
        <taxon>Candidatus Lucifugimonas</taxon>
    </lineage>
</organism>
<dbReference type="AlphaFoldDB" id="A0ABD4XQP4"/>
<dbReference type="EMBL" id="WMBE01000001">
    <property type="protein sequence ID" value="MDG0866446.1"/>
    <property type="molecule type" value="Genomic_DNA"/>
</dbReference>
<dbReference type="PRINTS" id="PR01713">
    <property type="entry name" value="NUCEPIMERASE"/>
</dbReference>
<sequence>MKIVVTGCAGFIGSRVSSLLTENGHEVRGLDNLNDAYDVRMKDWRVENILTPGGIDWVNGDITDRDLVIGLIEDFEPDAVVNLAARAGVRQSIDDPWVYYETNVTGTLNLLEACKDAGVTRFLLASTSSVYGKNQMPFSEDAVIDSLLSPYAASKKAAEDLCRLYNYLFDFDVTIFRFFTVYGPSGRPDMSVFRFIRWIVEGDTLQLNGDGKQQRDFTHVDDVARGVVAAVDRKPGIETINLGSDSPVELNEVIGQIESLTGKTANIENHPFPDTDVMATWANISRARELLDWEPQVELWQGIATAVDWYMANRDWAKDISL</sequence>
<feature type="domain" description="NAD-dependent epimerase/dehydratase" evidence="2">
    <location>
        <begin position="3"/>
        <end position="243"/>
    </location>
</feature>
<protein>
    <submittedName>
        <fullName evidence="3">NAD-dependent epimerase/dehydratase family protein</fullName>
    </submittedName>
</protein>
<dbReference type="InterPro" id="IPR036291">
    <property type="entry name" value="NAD(P)-bd_dom_sf"/>
</dbReference>
<dbReference type="Pfam" id="PF01370">
    <property type="entry name" value="Epimerase"/>
    <property type="match status" value="1"/>
</dbReference>
<dbReference type="Gene3D" id="3.40.50.720">
    <property type="entry name" value="NAD(P)-binding Rossmann-like Domain"/>
    <property type="match status" value="1"/>
</dbReference>
<dbReference type="SUPFAM" id="SSF51735">
    <property type="entry name" value="NAD(P)-binding Rossmann-fold domains"/>
    <property type="match status" value="1"/>
</dbReference>
<evidence type="ECO:0000256" key="1">
    <source>
        <dbReference type="ARBA" id="ARBA00023027"/>
    </source>
</evidence>
<dbReference type="PANTHER" id="PTHR43574">
    <property type="entry name" value="EPIMERASE-RELATED"/>
    <property type="match status" value="1"/>
</dbReference>
<evidence type="ECO:0000259" key="2">
    <source>
        <dbReference type="Pfam" id="PF01370"/>
    </source>
</evidence>
<comment type="caution">
    <text evidence="3">The sequence shown here is derived from an EMBL/GenBank/DDBJ whole genome shotgun (WGS) entry which is preliminary data.</text>
</comment>
<dbReference type="RefSeq" id="WP_342835834.1">
    <property type="nucleotide sequence ID" value="NZ_WMBE01000001.1"/>
</dbReference>
<dbReference type="Proteomes" id="UP001321249">
    <property type="component" value="Unassembled WGS sequence"/>
</dbReference>
<name>A0ABD4XQP4_9CHLR</name>
<evidence type="ECO:0000313" key="4">
    <source>
        <dbReference type="Proteomes" id="UP001321249"/>
    </source>
</evidence>
<accession>A0ABD4XQP4</accession>
<evidence type="ECO:0000313" key="3">
    <source>
        <dbReference type="EMBL" id="MDG0866446.1"/>
    </source>
</evidence>